<feature type="transmembrane region" description="Helical" evidence="6">
    <location>
        <begin position="131"/>
        <end position="149"/>
    </location>
</feature>
<dbReference type="RefSeq" id="WP_127070947.1">
    <property type="nucleotide sequence ID" value="NZ_BMKB01000002.1"/>
</dbReference>
<comment type="subcellular location">
    <subcellularLocation>
        <location evidence="1">Cell membrane</location>
        <topology evidence="1">Multi-pass membrane protein</topology>
    </subcellularLocation>
</comment>
<feature type="transmembrane region" description="Helical" evidence="6">
    <location>
        <begin position="104"/>
        <end position="124"/>
    </location>
</feature>
<evidence type="ECO:0000256" key="1">
    <source>
        <dbReference type="ARBA" id="ARBA00004651"/>
    </source>
</evidence>
<organism evidence="7 8">
    <name type="scientific">Pelagibacterium lentulum</name>
    <dbReference type="NCBI Taxonomy" id="2029865"/>
    <lineage>
        <taxon>Bacteria</taxon>
        <taxon>Pseudomonadati</taxon>
        <taxon>Pseudomonadota</taxon>
        <taxon>Alphaproteobacteria</taxon>
        <taxon>Hyphomicrobiales</taxon>
        <taxon>Devosiaceae</taxon>
        <taxon>Pelagibacterium</taxon>
    </lineage>
</organism>
<feature type="transmembrane region" description="Helical" evidence="6">
    <location>
        <begin position="256"/>
        <end position="289"/>
    </location>
</feature>
<dbReference type="GO" id="GO:0005886">
    <property type="term" value="C:plasma membrane"/>
    <property type="evidence" value="ECO:0007669"/>
    <property type="project" value="UniProtKB-SubCell"/>
</dbReference>
<feature type="transmembrane region" description="Helical" evidence="6">
    <location>
        <begin position="54"/>
        <end position="72"/>
    </location>
</feature>
<feature type="transmembrane region" description="Helical" evidence="6">
    <location>
        <begin position="301"/>
        <end position="320"/>
    </location>
</feature>
<evidence type="ECO:0000313" key="7">
    <source>
        <dbReference type="EMBL" id="GGA48325.1"/>
    </source>
</evidence>
<dbReference type="Proteomes" id="UP000596977">
    <property type="component" value="Unassembled WGS sequence"/>
</dbReference>
<dbReference type="GO" id="GO:0022857">
    <property type="term" value="F:transmembrane transporter activity"/>
    <property type="evidence" value="ECO:0007669"/>
    <property type="project" value="InterPro"/>
</dbReference>
<reference evidence="7 8" key="1">
    <citation type="journal article" date="2014" name="Int. J. Syst. Evol. Microbiol.">
        <title>Complete genome sequence of Corynebacterium casei LMG S-19264T (=DSM 44701T), isolated from a smear-ripened cheese.</title>
        <authorList>
            <consortium name="US DOE Joint Genome Institute (JGI-PGF)"/>
            <person name="Walter F."/>
            <person name="Albersmeier A."/>
            <person name="Kalinowski J."/>
            <person name="Ruckert C."/>
        </authorList>
    </citation>
    <scope>NUCLEOTIDE SEQUENCE [LARGE SCALE GENOMIC DNA]</scope>
    <source>
        <strain evidence="7 8">CGMCC 1.15896</strain>
    </source>
</reference>
<sequence>MSSSTNDTRPSGQETGILAVLGKINPLIFVLLALYILMLIMSDRFFSFFNQMNIMRQASVFLIIAIGQTFVIGSRGIDLSVGSAVGAVGCFMASLIAWGVPVPFALLLGVLMGMAIGLVNGLVITKLKVNPLIATLGMMVALRGATHYLMGDQVVTRLPAAVQYLGQGIVFGIPMPAIIAAMAAIVGYWLFFHTRFGRYTLAIGSNEGAVGLVGISVDWMKIKIYMFQGVCVAVAAAVLIGRLNGASPDLGLNYELHIIAGVVLGGTALYGGVGSIIGTVLGILTIGIVENAMVLIRADFHLQRVLIGALLIAAVAYQNYRRRKQGIGE</sequence>
<feature type="transmembrane region" description="Helical" evidence="6">
    <location>
        <begin position="225"/>
        <end position="244"/>
    </location>
</feature>
<name>A0A916RDZ7_9HYPH</name>
<dbReference type="AlphaFoldDB" id="A0A916RDZ7"/>
<protein>
    <submittedName>
        <fullName evidence="7">Ribose ABC transporter</fullName>
    </submittedName>
</protein>
<accession>A0A916RDZ7</accession>
<evidence type="ECO:0000256" key="2">
    <source>
        <dbReference type="ARBA" id="ARBA00022475"/>
    </source>
</evidence>
<keyword evidence="2" id="KW-1003">Cell membrane</keyword>
<comment type="caution">
    <text evidence="7">The sequence shown here is derived from an EMBL/GenBank/DDBJ whole genome shotgun (WGS) entry which is preliminary data.</text>
</comment>
<feature type="transmembrane region" description="Helical" evidence="6">
    <location>
        <begin position="20"/>
        <end position="42"/>
    </location>
</feature>
<keyword evidence="3 6" id="KW-0812">Transmembrane</keyword>
<feature type="transmembrane region" description="Helical" evidence="6">
    <location>
        <begin position="169"/>
        <end position="192"/>
    </location>
</feature>
<gene>
    <name evidence="7" type="ORF">GCM10011499_17770</name>
</gene>
<dbReference type="EMBL" id="BMKB01000002">
    <property type="protein sequence ID" value="GGA48325.1"/>
    <property type="molecule type" value="Genomic_DNA"/>
</dbReference>
<evidence type="ECO:0000256" key="6">
    <source>
        <dbReference type="SAM" id="Phobius"/>
    </source>
</evidence>
<evidence type="ECO:0000313" key="8">
    <source>
        <dbReference type="Proteomes" id="UP000596977"/>
    </source>
</evidence>
<evidence type="ECO:0000256" key="3">
    <source>
        <dbReference type="ARBA" id="ARBA00022692"/>
    </source>
</evidence>
<evidence type="ECO:0000256" key="5">
    <source>
        <dbReference type="ARBA" id="ARBA00023136"/>
    </source>
</evidence>
<dbReference type="PANTHER" id="PTHR32196">
    <property type="entry name" value="ABC TRANSPORTER PERMEASE PROTEIN YPHD-RELATED-RELATED"/>
    <property type="match status" value="1"/>
</dbReference>
<dbReference type="Pfam" id="PF02653">
    <property type="entry name" value="BPD_transp_2"/>
    <property type="match status" value="1"/>
</dbReference>
<dbReference type="CDD" id="cd06579">
    <property type="entry name" value="TM_PBP1_transp_AraH_like"/>
    <property type="match status" value="1"/>
</dbReference>
<keyword evidence="4 6" id="KW-1133">Transmembrane helix</keyword>
<proteinExistence type="predicted"/>
<dbReference type="OrthoDB" id="7284468at2"/>
<feature type="transmembrane region" description="Helical" evidence="6">
    <location>
        <begin position="79"/>
        <end position="98"/>
    </location>
</feature>
<keyword evidence="8" id="KW-1185">Reference proteome</keyword>
<dbReference type="InterPro" id="IPR001851">
    <property type="entry name" value="ABC_transp_permease"/>
</dbReference>
<dbReference type="PANTHER" id="PTHR32196:SF72">
    <property type="entry name" value="RIBOSE IMPORT PERMEASE PROTEIN RBSC"/>
    <property type="match status" value="1"/>
</dbReference>
<keyword evidence="5 6" id="KW-0472">Membrane</keyword>
<evidence type="ECO:0000256" key="4">
    <source>
        <dbReference type="ARBA" id="ARBA00022989"/>
    </source>
</evidence>